<dbReference type="PROSITE" id="PS00194">
    <property type="entry name" value="THIOREDOXIN_1"/>
    <property type="match status" value="1"/>
</dbReference>
<reference evidence="5 6" key="1">
    <citation type="journal article" date="2012" name="Stand. Genomic Sci.">
        <title>Complete genome sequencing and analysis of Saprospira grandis str. Lewin, a predatory marine bacterium.</title>
        <authorList>
            <person name="Saw J.H."/>
            <person name="Yuryev A."/>
            <person name="Kanbe M."/>
            <person name="Hou S."/>
            <person name="Young A.G."/>
            <person name="Aizawa S."/>
            <person name="Alam M."/>
        </authorList>
    </citation>
    <scope>NUCLEOTIDE SEQUENCE [LARGE SCALE GENOMIC DNA]</scope>
    <source>
        <strain evidence="5 6">Lewin</strain>
    </source>
</reference>
<evidence type="ECO:0000259" key="4">
    <source>
        <dbReference type="Pfam" id="PF03190"/>
    </source>
</evidence>
<accession>H6L0U9</accession>
<name>H6L0U9_SAPGL</name>
<keyword evidence="6" id="KW-1185">Reference proteome</keyword>
<evidence type="ECO:0000313" key="6">
    <source>
        <dbReference type="Proteomes" id="UP000007519"/>
    </source>
</evidence>
<dbReference type="AlphaFoldDB" id="H6L0U9"/>
<dbReference type="EMBL" id="CP002831">
    <property type="protein sequence ID" value="AFC25905.1"/>
    <property type="molecule type" value="Genomic_DNA"/>
</dbReference>
<dbReference type="Pfam" id="PF03190">
    <property type="entry name" value="Thioredox_DsbH"/>
    <property type="match status" value="1"/>
</dbReference>
<dbReference type="KEGG" id="sgn:SGRA_3177"/>
<dbReference type="OrthoDB" id="9811036at2"/>
<feature type="chain" id="PRO_5003604708" evidence="3">
    <location>
        <begin position="19"/>
        <end position="215"/>
    </location>
</feature>
<dbReference type="STRING" id="984262.SGRA_3177"/>
<dbReference type="RefSeq" id="WP_015693502.1">
    <property type="nucleotide sequence ID" value="NC_016940.1"/>
</dbReference>
<dbReference type="SUPFAM" id="SSF52833">
    <property type="entry name" value="Thioredoxin-like"/>
    <property type="match status" value="1"/>
</dbReference>
<dbReference type="eggNOG" id="COG1331">
    <property type="taxonomic scope" value="Bacteria"/>
</dbReference>
<dbReference type="HOGENOM" id="CLU_090389_8_0_10"/>
<dbReference type="InterPro" id="IPR017937">
    <property type="entry name" value="Thioredoxin_CS"/>
</dbReference>
<dbReference type="Gene3D" id="3.40.30.10">
    <property type="entry name" value="Glutaredoxin"/>
    <property type="match status" value="1"/>
</dbReference>
<gene>
    <name evidence="5" type="ordered locus">SGRA_3177</name>
</gene>
<feature type="signal peptide" evidence="3">
    <location>
        <begin position="1"/>
        <end position="18"/>
    </location>
</feature>
<evidence type="ECO:0000256" key="3">
    <source>
        <dbReference type="SAM" id="SignalP"/>
    </source>
</evidence>
<proteinExistence type="predicted"/>
<dbReference type="PANTHER" id="PTHR15337">
    <property type="entry name" value="ANTERIOR GRADIENT PROTEIN-RELATED"/>
    <property type="match status" value="1"/>
</dbReference>
<sequence>MFRIATTLVLSISGIYLACSSSTPQNLSSKSADSATFELKSFRGESEETEEESPLSNVNWMTYEQAVAQLQADKAAGQKGKKIFIDIYTDWCGWCKRMDKNTFQQKEISAYLNNNFYPVKLDAEYREDILFAGNTFKYIPQGRRGYHQLAAVLLDGKMSYPTVVFLNEDFQLIQRIPGYLEVGIFDTILHYLAEDHYKKTPWEQFQQEYKSTVQR</sequence>
<protein>
    <submittedName>
        <fullName evidence="5">SoxW</fullName>
    </submittedName>
</protein>
<evidence type="ECO:0000256" key="2">
    <source>
        <dbReference type="ARBA" id="ARBA00023284"/>
    </source>
</evidence>
<evidence type="ECO:0000256" key="1">
    <source>
        <dbReference type="ARBA" id="ARBA00022729"/>
    </source>
</evidence>
<dbReference type="PANTHER" id="PTHR15337:SF11">
    <property type="entry name" value="THIOREDOXIN DOMAIN-CONTAINING PROTEIN"/>
    <property type="match status" value="1"/>
</dbReference>
<keyword evidence="2" id="KW-0676">Redox-active center</keyword>
<dbReference type="InterPro" id="IPR051099">
    <property type="entry name" value="AGR/TXD"/>
</dbReference>
<dbReference type="Proteomes" id="UP000007519">
    <property type="component" value="Chromosome"/>
</dbReference>
<evidence type="ECO:0000313" key="5">
    <source>
        <dbReference type="EMBL" id="AFC25905.1"/>
    </source>
</evidence>
<dbReference type="InterPro" id="IPR036249">
    <property type="entry name" value="Thioredoxin-like_sf"/>
</dbReference>
<feature type="domain" description="Spermatogenesis-associated protein 20-like TRX" evidence="4">
    <location>
        <begin position="57"/>
        <end position="129"/>
    </location>
</feature>
<organism evidence="5 6">
    <name type="scientific">Saprospira grandis (strain Lewin)</name>
    <dbReference type="NCBI Taxonomy" id="984262"/>
    <lineage>
        <taxon>Bacteria</taxon>
        <taxon>Pseudomonadati</taxon>
        <taxon>Bacteroidota</taxon>
        <taxon>Saprospiria</taxon>
        <taxon>Saprospirales</taxon>
        <taxon>Saprospiraceae</taxon>
        <taxon>Saprospira</taxon>
    </lineage>
</organism>
<keyword evidence="1 3" id="KW-0732">Signal</keyword>
<dbReference type="InterPro" id="IPR004879">
    <property type="entry name" value="Ssp411-like_TRX"/>
</dbReference>